<dbReference type="InterPro" id="IPR041633">
    <property type="entry name" value="Polbeta"/>
</dbReference>
<dbReference type="EMBL" id="MFJL01000019">
    <property type="protein sequence ID" value="OGG15650.1"/>
    <property type="molecule type" value="Genomic_DNA"/>
</dbReference>
<gene>
    <name evidence="2" type="ORF">A3D77_01320</name>
</gene>
<dbReference type="PANTHER" id="PTHR43852:SF3">
    <property type="entry name" value="NUCLEOTIDYLTRANSFERASE"/>
    <property type="match status" value="1"/>
</dbReference>
<organism evidence="2 3">
    <name type="scientific">Candidatus Gottesmanbacteria bacterium RIFCSPHIGHO2_02_FULL_39_11</name>
    <dbReference type="NCBI Taxonomy" id="1798382"/>
    <lineage>
        <taxon>Bacteria</taxon>
        <taxon>Candidatus Gottesmaniibacteriota</taxon>
    </lineage>
</organism>
<name>A0A1F5ZT49_9BACT</name>
<dbReference type="InterPro" id="IPR043519">
    <property type="entry name" value="NT_sf"/>
</dbReference>
<proteinExistence type="predicted"/>
<dbReference type="Pfam" id="PF18765">
    <property type="entry name" value="Polbeta"/>
    <property type="match status" value="1"/>
</dbReference>
<dbReference type="PANTHER" id="PTHR43852">
    <property type="entry name" value="NUCLEOTIDYLTRANSFERASE"/>
    <property type="match status" value="1"/>
</dbReference>
<dbReference type="InterPro" id="IPR052930">
    <property type="entry name" value="TA_antitoxin_MntA"/>
</dbReference>
<accession>A0A1F5ZT49</accession>
<dbReference type="Gene3D" id="3.30.460.10">
    <property type="entry name" value="Beta Polymerase, domain 2"/>
    <property type="match status" value="1"/>
</dbReference>
<dbReference type="AlphaFoldDB" id="A0A1F5ZT49"/>
<evidence type="ECO:0000313" key="3">
    <source>
        <dbReference type="Proteomes" id="UP000176923"/>
    </source>
</evidence>
<reference evidence="2 3" key="1">
    <citation type="journal article" date="2016" name="Nat. Commun.">
        <title>Thousands of microbial genomes shed light on interconnected biogeochemical processes in an aquifer system.</title>
        <authorList>
            <person name="Anantharaman K."/>
            <person name="Brown C.T."/>
            <person name="Hug L.A."/>
            <person name="Sharon I."/>
            <person name="Castelle C.J."/>
            <person name="Probst A.J."/>
            <person name="Thomas B.C."/>
            <person name="Singh A."/>
            <person name="Wilkins M.J."/>
            <person name="Karaoz U."/>
            <person name="Brodie E.L."/>
            <person name="Williams K.H."/>
            <person name="Hubbard S.S."/>
            <person name="Banfield J.F."/>
        </authorList>
    </citation>
    <scope>NUCLEOTIDE SEQUENCE [LARGE SCALE GENOMIC DNA]</scope>
</reference>
<dbReference type="Proteomes" id="UP000176923">
    <property type="component" value="Unassembled WGS sequence"/>
</dbReference>
<dbReference type="CDD" id="cd05403">
    <property type="entry name" value="NT_KNTase_like"/>
    <property type="match status" value="1"/>
</dbReference>
<comment type="caution">
    <text evidence="2">The sequence shown here is derived from an EMBL/GenBank/DDBJ whole genome shotgun (WGS) entry which is preliminary data.</text>
</comment>
<feature type="domain" description="Polymerase beta nucleotidyltransferase" evidence="1">
    <location>
        <begin position="8"/>
        <end position="97"/>
    </location>
</feature>
<dbReference type="SUPFAM" id="SSF81301">
    <property type="entry name" value="Nucleotidyltransferase"/>
    <property type="match status" value="1"/>
</dbReference>
<protein>
    <recommendedName>
        <fullName evidence="1">Polymerase beta nucleotidyltransferase domain-containing protein</fullName>
    </recommendedName>
</protein>
<dbReference type="NCBIfam" id="NF047752">
    <property type="entry name" value="MntA_antitoxin"/>
    <property type="match status" value="1"/>
</dbReference>
<sequence length="139" mass="16371">MTQSNLIKRIKQYFSNKPEIAAAYLYGSYARGEQKEDSDIDIAILLNSSVKNTFDIQIQHQNNIEKLLKKKVEVQAINSSRVDFSYRVISEGIIIHGYNNPFRVDFEVKTMQNYFDLMPFFKEYYEVLREQCLKGDFYA</sequence>
<dbReference type="STRING" id="1798382.A3D77_01320"/>
<evidence type="ECO:0000259" key="1">
    <source>
        <dbReference type="Pfam" id="PF18765"/>
    </source>
</evidence>
<evidence type="ECO:0000313" key="2">
    <source>
        <dbReference type="EMBL" id="OGG15650.1"/>
    </source>
</evidence>